<dbReference type="Gene3D" id="3.10.20.90">
    <property type="entry name" value="Phosphatidylinositol 3-kinase Catalytic Subunit, Chain A, domain 1"/>
    <property type="match status" value="1"/>
</dbReference>
<feature type="domain" description="Reverse transcriptase" evidence="1">
    <location>
        <begin position="19"/>
        <end position="266"/>
    </location>
</feature>
<evidence type="ECO:0000313" key="2">
    <source>
        <dbReference type="EMBL" id="PKU46357.1"/>
    </source>
</evidence>
<accession>A0A2I0UJX4</accession>
<dbReference type="InterPro" id="IPR043502">
    <property type="entry name" value="DNA/RNA_pol_sf"/>
</dbReference>
<dbReference type="SUPFAM" id="SSF54236">
    <property type="entry name" value="Ubiquitin-like"/>
    <property type="match status" value="1"/>
</dbReference>
<reference evidence="3" key="1">
    <citation type="submission" date="2017-11" db="EMBL/GenBank/DDBJ databases">
        <authorList>
            <person name="Lima N.C."/>
            <person name="Parody-Merino A.M."/>
            <person name="Battley P.F."/>
            <person name="Fidler A.E."/>
            <person name="Prosdocimi F."/>
        </authorList>
    </citation>
    <scope>NUCLEOTIDE SEQUENCE [LARGE SCALE GENOMIC DNA]</scope>
</reference>
<keyword evidence="3" id="KW-1185">Reference proteome</keyword>
<dbReference type="AlphaFoldDB" id="A0A2I0UJX4"/>
<evidence type="ECO:0000313" key="3">
    <source>
        <dbReference type="Proteomes" id="UP000233556"/>
    </source>
</evidence>
<gene>
    <name evidence="2" type="ORF">llap_3335</name>
</gene>
<reference evidence="3" key="2">
    <citation type="submission" date="2017-12" db="EMBL/GenBank/DDBJ databases">
        <title>Genome sequence of the Bar-tailed Godwit (Limosa lapponica baueri).</title>
        <authorList>
            <person name="Lima N.C.B."/>
            <person name="Parody-Merino A.M."/>
            <person name="Battley P.F."/>
            <person name="Fidler A.E."/>
            <person name="Prosdocimi F."/>
        </authorList>
    </citation>
    <scope>NUCLEOTIDE SEQUENCE [LARGE SCALE GENOMIC DNA]</scope>
</reference>
<dbReference type="EMBL" id="KZ505714">
    <property type="protein sequence ID" value="PKU46357.1"/>
    <property type="molecule type" value="Genomic_DNA"/>
</dbReference>
<dbReference type="Pfam" id="PF09379">
    <property type="entry name" value="FERM_N"/>
    <property type="match status" value="1"/>
</dbReference>
<sequence>MLRELAEVIAGPLSIIFERSWRTGEVPEDWRKAKVIPVFKKGKKEDRGNYRPVSLTSIPGKVMERLILGAISEHVEEKKAIRSSQHGFVKGKSCQTNLIAFYDGMTGWMDEKRAVDVTYLDFSKAFNTVFHSILIAKLRKYGLGEWTVKWIENWLKDRAQRVVIRGTESSWKSVTSGVPQGSVLGPVLFDIFINDLDKGMERTLSMFADDTKLGGVADTLEGCATIQRDLDRLESIFKCQVSSERNGDLLVISWREELLRFVHFSDLVRFRSVTRETKGQFLIDHICNYYSLLEKDYFGIRYVDPEKQRVKTISPCPITTLPHHLSCRSPLRTGRSPWMLLFSRMNNPNSQPLLTGEVLQASDHLRGPPLDPFQQVHILPVLRTPELDAVLQVGSHESRAEGQNHLPGPAGHTSFNATQGVLGFLGCNCMLPAHVKLLVHQHPQVLLLRAGLNPFSSQPVSVLGIAVTQVQNLALGLAELHEVCTGLPFKLVWVPLDGIPSFQHVNYTTEFGVIGKLAEDALNPTLHVSDKDVEQQRSQY</sequence>
<dbReference type="InterPro" id="IPR000477">
    <property type="entry name" value="RT_dom"/>
</dbReference>
<dbReference type="Proteomes" id="UP000233556">
    <property type="component" value="Unassembled WGS sequence"/>
</dbReference>
<dbReference type="PANTHER" id="PTHR33332">
    <property type="entry name" value="REVERSE TRANSCRIPTASE DOMAIN-CONTAINING PROTEIN"/>
    <property type="match status" value="1"/>
</dbReference>
<proteinExistence type="predicted"/>
<organism evidence="2 3">
    <name type="scientific">Limosa lapponica baueri</name>
    <dbReference type="NCBI Taxonomy" id="1758121"/>
    <lineage>
        <taxon>Eukaryota</taxon>
        <taxon>Metazoa</taxon>
        <taxon>Chordata</taxon>
        <taxon>Craniata</taxon>
        <taxon>Vertebrata</taxon>
        <taxon>Euteleostomi</taxon>
        <taxon>Archelosauria</taxon>
        <taxon>Archosauria</taxon>
        <taxon>Dinosauria</taxon>
        <taxon>Saurischia</taxon>
        <taxon>Theropoda</taxon>
        <taxon>Coelurosauria</taxon>
        <taxon>Aves</taxon>
        <taxon>Neognathae</taxon>
        <taxon>Neoaves</taxon>
        <taxon>Charadriiformes</taxon>
        <taxon>Scolopacidae</taxon>
        <taxon>Limosa</taxon>
    </lineage>
</organism>
<dbReference type="Pfam" id="PF00078">
    <property type="entry name" value="RVT_1"/>
    <property type="match status" value="1"/>
</dbReference>
<dbReference type="InterPro" id="IPR018979">
    <property type="entry name" value="FERM_N"/>
</dbReference>
<dbReference type="OrthoDB" id="416454at2759"/>
<protein>
    <recommendedName>
        <fullName evidence="1">Reverse transcriptase domain-containing protein</fullName>
    </recommendedName>
</protein>
<evidence type="ECO:0000259" key="1">
    <source>
        <dbReference type="PROSITE" id="PS50878"/>
    </source>
</evidence>
<name>A0A2I0UJX4_LIMLA</name>
<dbReference type="CDD" id="cd01650">
    <property type="entry name" value="RT_nLTR_like"/>
    <property type="match status" value="1"/>
</dbReference>
<dbReference type="InterPro" id="IPR029071">
    <property type="entry name" value="Ubiquitin-like_domsf"/>
</dbReference>
<dbReference type="SUPFAM" id="SSF56672">
    <property type="entry name" value="DNA/RNA polymerases"/>
    <property type="match status" value="1"/>
</dbReference>
<dbReference type="PROSITE" id="PS50878">
    <property type="entry name" value="RT_POL"/>
    <property type="match status" value="1"/>
</dbReference>